<keyword evidence="2" id="KW-1185">Reference proteome</keyword>
<name>A0ACC0TPS3_POPTR</name>
<protein>
    <submittedName>
        <fullName evidence="1">Uncharacterized protein</fullName>
    </submittedName>
</protein>
<gene>
    <name evidence="1" type="ORF">POPTR_001G421701v4</name>
</gene>
<comment type="caution">
    <text evidence="1">The sequence shown here is derived from an EMBL/GenBank/DDBJ whole genome shotgun (WGS) entry which is preliminary data.</text>
</comment>
<organism evidence="1 2">
    <name type="scientific">Populus trichocarpa</name>
    <name type="common">Western balsam poplar</name>
    <name type="synonym">Populus balsamifera subsp. trichocarpa</name>
    <dbReference type="NCBI Taxonomy" id="3694"/>
    <lineage>
        <taxon>Eukaryota</taxon>
        <taxon>Viridiplantae</taxon>
        <taxon>Streptophyta</taxon>
        <taxon>Embryophyta</taxon>
        <taxon>Tracheophyta</taxon>
        <taxon>Spermatophyta</taxon>
        <taxon>Magnoliopsida</taxon>
        <taxon>eudicotyledons</taxon>
        <taxon>Gunneridae</taxon>
        <taxon>Pentapetalae</taxon>
        <taxon>rosids</taxon>
        <taxon>fabids</taxon>
        <taxon>Malpighiales</taxon>
        <taxon>Salicaceae</taxon>
        <taxon>Saliceae</taxon>
        <taxon>Populus</taxon>
    </lineage>
</organism>
<evidence type="ECO:0000313" key="2">
    <source>
        <dbReference type="Proteomes" id="UP000006729"/>
    </source>
</evidence>
<reference evidence="1 2" key="1">
    <citation type="journal article" date="2006" name="Science">
        <title>The genome of black cottonwood, Populus trichocarpa (Torr. &amp; Gray).</title>
        <authorList>
            <person name="Tuskan G.A."/>
            <person name="Difazio S."/>
            <person name="Jansson S."/>
            <person name="Bohlmann J."/>
            <person name="Grigoriev I."/>
            <person name="Hellsten U."/>
            <person name="Putnam N."/>
            <person name="Ralph S."/>
            <person name="Rombauts S."/>
            <person name="Salamov A."/>
            <person name="Schein J."/>
            <person name="Sterck L."/>
            <person name="Aerts A."/>
            <person name="Bhalerao R.R."/>
            <person name="Bhalerao R.P."/>
            <person name="Blaudez D."/>
            <person name="Boerjan W."/>
            <person name="Brun A."/>
            <person name="Brunner A."/>
            <person name="Busov V."/>
            <person name="Campbell M."/>
            <person name="Carlson J."/>
            <person name="Chalot M."/>
            <person name="Chapman J."/>
            <person name="Chen G.L."/>
            <person name="Cooper D."/>
            <person name="Coutinho P.M."/>
            <person name="Couturier J."/>
            <person name="Covert S."/>
            <person name="Cronk Q."/>
            <person name="Cunningham R."/>
            <person name="Davis J."/>
            <person name="Degroeve S."/>
            <person name="Dejardin A."/>
            <person name="Depamphilis C."/>
            <person name="Detter J."/>
            <person name="Dirks B."/>
            <person name="Dubchak I."/>
            <person name="Duplessis S."/>
            <person name="Ehlting J."/>
            <person name="Ellis B."/>
            <person name="Gendler K."/>
            <person name="Goodstein D."/>
            <person name="Gribskov M."/>
            <person name="Grimwood J."/>
            <person name="Groover A."/>
            <person name="Gunter L."/>
            <person name="Hamberger B."/>
            <person name="Heinze B."/>
            <person name="Helariutta Y."/>
            <person name="Henrissat B."/>
            <person name="Holligan D."/>
            <person name="Holt R."/>
            <person name="Huang W."/>
            <person name="Islam-Faridi N."/>
            <person name="Jones S."/>
            <person name="Jones-Rhoades M."/>
            <person name="Jorgensen R."/>
            <person name="Joshi C."/>
            <person name="Kangasjarvi J."/>
            <person name="Karlsson J."/>
            <person name="Kelleher C."/>
            <person name="Kirkpatrick R."/>
            <person name="Kirst M."/>
            <person name="Kohler A."/>
            <person name="Kalluri U."/>
            <person name="Larimer F."/>
            <person name="Leebens-Mack J."/>
            <person name="Leple J.C."/>
            <person name="Locascio P."/>
            <person name="Lou Y."/>
            <person name="Lucas S."/>
            <person name="Martin F."/>
            <person name="Montanini B."/>
            <person name="Napoli C."/>
            <person name="Nelson D.R."/>
            <person name="Nelson C."/>
            <person name="Nieminen K."/>
            <person name="Nilsson O."/>
            <person name="Pereda V."/>
            <person name="Peter G."/>
            <person name="Philippe R."/>
            <person name="Pilate G."/>
            <person name="Poliakov A."/>
            <person name="Razumovskaya J."/>
            <person name="Richardson P."/>
            <person name="Rinaldi C."/>
            <person name="Ritland K."/>
            <person name="Rouze P."/>
            <person name="Ryaboy D."/>
            <person name="Schmutz J."/>
            <person name="Schrader J."/>
            <person name="Segerman B."/>
            <person name="Shin H."/>
            <person name="Siddiqui A."/>
            <person name="Sterky F."/>
            <person name="Terry A."/>
            <person name="Tsai C.J."/>
            <person name="Uberbacher E."/>
            <person name="Unneberg P."/>
            <person name="Vahala J."/>
            <person name="Wall K."/>
            <person name="Wessler S."/>
            <person name="Yang G."/>
            <person name="Yin T."/>
            <person name="Douglas C."/>
            <person name="Marra M."/>
            <person name="Sandberg G."/>
            <person name="Van de Peer Y."/>
            <person name="Rokhsar D."/>
        </authorList>
    </citation>
    <scope>NUCLEOTIDE SEQUENCE [LARGE SCALE GENOMIC DNA]</scope>
    <source>
        <strain evidence="2">cv. Nisqually</strain>
    </source>
</reference>
<dbReference type="EMBL" id="CM009290">
    <property type="protein sequence ID" value="KAI9403429.1"/>
    <property type="molecule type" value="Genomic_DNA"/>
</dbReference>
<accession>A0ACC0TPS3</accession>
<dbReference type="Proteomes" id="UP000006729">
    <property type="component" value="Chromosome 1"/>
</dbReference>
<proteinExistence type="predicted"/>
<evidence type="ECO:0000313" key="1">
    <source>
        <dbReference type="EMBL" id="KAI9403429.1"/>
    </source>
</evidence>
<sequence length="115" mass="13675">MESQVYGRVYLEILHAKYRCQPATIHEFLHSRQFTGLLSRDLCHFYCCSLENWNLLKYDISPSRPMMLVLLANLIVVLHLPFHLLFLFLTLDFTMFSLKKVNYRREAPEMGRYAS</sequence>